<organism evidence="3 4">
    <name type="scientific">Roseospira visakhapatnamensis</name>
    <dbReference type="NCBI Taxonomy" id="390880"/>
    <lineage>
        <taxon>Bacteria</taxon>
        <taxon>Pseudomonadati</taxon>
        <taxon>Pseudomonadota</taxon>
        <taxon>Alphaproteobacteria</taxon>
        <taxon>Rhodospirillales</taxon>
        <taxon>Rhodospirillaceae</taxon>
        <taxon>Roseospira</taxon>
    </lineage>
</organism>
<dbReference type="PANTHER" id="PTHR43252:SF6">
    <property type="entry name" value="NEGATIVE TRANSCRIPTION REGULATOR PADR"/>
    <property type="match status" value="1"/>
</dbReference>
<dbReference type="AlphaFoldDB" id="A0A7W6R9H0"/>
<dbReference type="InterPro" id="IPR005149">
    <property type="entry name" value="Tscrpt_reg_PadR_N"/>
</dbReference>
<name>A0A7W6R9H0_9PROT</name>
<evidence type="ECO:0000313" key="3">
    <source>
        <dbReference type="EMBL" id="MBB4264399.1"/>
    </source>
</evidence>
<evidence type="ECO:0000313" key="4">
    <source>
        <dbReference type="Proteomes" id="UP000554286"/>
    </source>
</evidence>
<dbReference type="EMBL" id="JACIGK010000001">
    <property type="protein sequence ID" value="MBB4264399.1"/>
    <property type="molecule type" value="Genomic_DNA"/>
</dbReference>
<sequence>MPLDAKTLCLGALEAGFDTGYDIRKAFEDGPFQHFQSLSYGSIYPALNALLVEGLATCDVRNGDGRRDKKIYAITDSGRAALKAALMEPLAADQLRSDTMFAMAFVHLMTRDQVKRILDEYARANRRLGEELGRLLRDRMCEHPGHQFLLRLGEDGSEMWARCIEALRDDLVAALDDTREAPEAAPTGGAAAMTARDAPETREPGSGSRPGPDPHHPRDPR</sequence>
<dbReference type="InterPro" id="IPR036388">
    <property type="entry name" value="WH-like_DNA-bd_sf"/>
</dbReference>
<reference evidence="3 4" key="1">
    <citation type="submission" date="2020-08" db="EMBL/GenBank/DDBJ databases">
        <title>Genome sequencing of Purple Non-Sulfur Bacteria from various extreme environments.</title>
        <authorList>
            <person name="Mayer M."/>
        </authorList>
    </citation>
    <scope>NUCLEOTIDE SEQUENCE [LARGE SCALE GENOMIC DNA]</scope>
    <source>
        <strain evidence="3 4">JA131</strain>
    </source>
</reference>
<protein>
    <submittedName>
        <fullName evidence="3">DNA-binding PadR family transcriptional regulator</fullName>
    </submittedName>
</protein>
<feature type="compositionally biased region" description="Basic and acidic residues" evidence="1">
    <location>
        <begin position="212"/>
        <end position="221"/>
    </location>
</feature>
<evidence type="ECO:0000259" key="2">
    <source>
        <dbReference type="Pfam" id="PF03551"/>
    </source>
</evidence>
<dbReference type="SUPFAM" id="SSF46785">
    <property type="entry name" value="Winged helix' DNA-binding domain"/>
    <property type="match status" value="1"/>
</dbReference>
<dbReference type="Gene3D" id="1.10.10.10">
    <property type="entry name" value="Winged helix-like DNA-binding domain superfamily/Winged helix DNA-binding domain"/>
    <property type="match status" value="1"/>
</dbReference>
<feature type="region of interest" description="Disordered" evidence="1">
    <location>
        <begin position="178"/>
        <end position="221"/>
    </location>
</feature>
<gene>
    <name evidence="3" type="ORF">GGD89_000005</name>
</gene>
<keyword evidence="4" id="KW-1185">Reference proteome</keyword>
<dbReference type="PANTHER" id="PTHR43252">
    <property type="entry name" value="TRANSCRIPTIONAL REGULATOR YQJI"/>
    <property type="match status" value="1"/>
</dbReference>
<evidence type="ECO:0000256" key="1">
    <source>
        <dbReference type="SAM" id="MobiDB-lite"/>
    </source>
</evidence>
<dbReference type="RefSeq" id="WP_184042046.1">
    <property type="nucleotide sequence ID" value="NZ_JACIGK010000001.1"/>
</dbReference>
<feature type="domain" description="Transcription regulator PadR N-terminal" evidence="2">
    <location>
        <begin position="10"/>
        <end position="83"/>
    </location>
</feature>
<comment type="caution">
    <text evidence="3">The sequence shown here is derived from an EMBL/GenBank/DDBJ whole genome shotgun (WGS) entry which is preliminary data.</text>
</comment>
<dbReference type="Proteomes" id="UP000554286">
    <property type="component" value="Unassembled WGS sequence"/>
</dbReference>
<dbReference type="Pfam" id="PF03551">
    <property type="entry name" value="PadR"/>
    <property type="match status" value="1"/>
</dbReference>
<accession>A0A7W6R9H0</accession>
<dbReference type="GO" id="GO:0003677">
    <property type="term" value="F:DNA binding"/>
    <property type="evidence" value="ECO:0007669"/>
    <property type="project" value="UniProtKB-KW"/>
</dbReference>
<feature type="compositionally biased region" description="Low complexity" evidence="1">
    <location>
        <begin position="183"/>
        <end position="195"/>
    </location>
</feature>
<keyword evidence="3" id="KW-0238">DNA-binding</keyword>
<proteinExistence type="predicted"/>
<dbReference type="InterPro" id="IPR036390">
    <property type="entry name" value="WH_DNA-bd_sf"/>
</dbReference>